<organism evidence="2 3">
    <name type="scientific">Liparis tanakae</name>
    <name type="common">Tanaka's snailfish</name>
    <dbReference type="NCBI Taxonomy" id="230148"/>
    <lineage>
        <taxon>Eukaryota</taxon>
        <taxon>Metazoa</taxon>
        <taxon>Chordata</taxon>
        <taxon>Craniata</taxon>
        <taxon>Vertebrata</taxon>
        <taxon>Euteleostomi</taxon>
        <taxon>Actinopterygii</taxon>
        <taxon>Neopterygii</taxon>
        <taxon>Teleostei</taxon>
        <taxon>Neoteleostei</taxon>
        <taxon>Acanthomorphata</taxon>
        <taxon>Eupercaria</taxon>
        <taxon>Perciformes</taxon>
        <taxon>Cottioidei</taxon>
        <taxon>Cottales</taxon>
        <taxon>Liparidae</taxon>
        <taxon>Liparis</taxon>
    </lineage>
</organism>
<accession>A0A4Z2J5E0</accession>
<gene>
    <name evidence="2" type="ORF">EYF80_005117</name>
</gene>
<evidence type="ECO:0000313" key="2">
    <source>
        <dbReference type="EMBL" id="TNN84702.1"/>
    </source>
</evidence>
<dbReference type="AlphaFoldDB" id="A0A4Z2J5E0"/>
<protein>
    <submittedName>
        <fullName evidence="2">Uncharacterized protein</fullName>
    </submittedName>
</protein>
<sequence length="94" mass="10652">MWFTKEMKGFWPRLLLLPELLSVRFLTSTSERYLQKHGRASRIAVEAEGDCGTSLTAVTHIAAAARLHYLSNQTSVLKLNKPDPIRHGMSCHIF</sequence>
<proteinExistence type="predicted"/>
<feature type="signal peptide" evidence="1">
    <location>
        <begin position="1"/>
        <end position="22"/>
    </location>
</feature>
<keyword evidence="3" id="KW-1185">Reference proteome</keyword>
<evidence type="ECO:0000256" key="1">
    <source>
        <dbReference type="SAM" id="SignalP"/>
    </source>
</evidence>
<keyword evidence="1" id="KW-0732">Signal</keyword>
<evidence type="ECO:0000313" key="3">
    <source>
        <dbReference type="Proteomes" id="UP000314294"/>
    </source>
</evidence>
<name>A0A4Z2J5E0_9TELE</name>
<comment type="caution">
    <text evidence="2">The sequence shown here is derived from an EMBL/GenBank/DDBJ whole genome shotgun (WGS) entry which is preliminary data.</text>
</comment>
<feature type="chain" id="PRO_5021335579" evidence="1">
    <location>
        <begin position="23"/>
        <end position="94"/>
    </location>
</feature>
<dbReference type="Proteomes" id="UP000314294">
    <property type="component" value="Unassembled WGS sequence"/>
</dbReference>
<dbReference type="EMBL" id="SRLO01000025">
    <property type="protein sequence ID" value="TNN84702.1"/>
    <property type="molecule type" value="Genomic_DNA"/>
</dbReference>
<reference evidence="2 3" key="1">
    <citation type="submission" date="2019-03" db="EMBL/GenBank/DDBJ databases">
        <title>First draft genome of Liparis tanakae, snailfish: a comprehensive survey of snailfish specific genes.</title>
        <authorList>
            <person name="Kim W."/>
            <person name="Song I."/>
            <person name="Jeong J.-H."/>
            <person name="Kim D."/>
            <person name="Kim S."/>
            <person name="Ryu S."/>
            <person name="Song J.Y."/>
            <person name="Lee S.K."/>
        </authorList>
    </citation>
    <scope>NUCLEOTIDE SEQUENCE [LARGE SCALE GENOMIC DNA]</scope>
    <source>
        <tissue evidence="2">Muscle</tissue>
    </source>
</reference>